<evidence type="ECO:0008006" key="3">
    <source>
        <dbReference type="Google" id="ProtNLM"/>
    </source>
</evidence>
<accession>A0AAV1RUC7</accession>
<proteinExistence type="predicted"/>
<evidence type="ECO:0000313" key="1">
    <source>
        <dbReference type="EMBL" id="CAK7339366.1"/>
    </source>
</evidence>
<dbReference type="SUPFAM" id="SSF81383">
    <property type="entry name" value="F-box domain"/>
    <property type="match status" value="1"/>
</dbReference>
<dbReference type="EMBL" id="CAWUPB010001157">
    <property type="protein sequence ID" value="CAK7339366.1"/>
    <property type="molecule type" value="Genomic_DNA"/>
</dbReference>
<organism evidence="1 2">
    <name type="scientific">Dovyalis caffra</name>
    <dbReference type="NCBI Taxonomy" id="77055"/>
    <lineage>
        <taxon>Eukaryota</taxon>
        <taxon>Viridiplantae</taxon>
        <taxon>Streptophyta</taxon>
        <taxon>Embryophyta</taxon>
        <taxon>Tracheophyta</taxon>
        <taxon>Spermatophyta</taxon>
        <taxon>Magnoliopsida</taxon>
        <taxon>eudicotyledons</taxon>
        <taxon>Gunneridae</taxon>
        <taxon>Pentapetalae</taxon>
        <taxon>rosids</taxon>
        <taxon>fabids</taxon>
        <taxon>Malpighiales</taxon>
        <taxon>Salicaceae</taxon>
        <taxon>Flacourtieae</taxon>
        <taxon>Dovyalis</taxon>
    </lineage>
</organism>
<gene>
    <name evidence="1" type="ORF">DCAF_LOCUS14417</name>
</gene>
<dbReference type="PANTHER" id="PTHR31215">
    <property type="entry name" value="OS05G0510400 PROTEIN-RELATED"/>
    <property type="match status" value="1"/>
</dbReference>
<protein>
    <recommendedName>
        <fullName evidence="3">F-box domain-containing protein</fullName>
    </recommendedName>
</protein>
<dbReference type="Proteomes" id="UP001314170">
    <property type="component" value="Unassembled WGS sequence"/>
</dbReference>
<evidence type="ECO:0000313" key="2">
    <source>
        <dbReference type="Proteomes" id="UP001314170"/>
    </source>
</evidence>
<dbReference type="InterPro" id="IPR036047">
    <property type="entry name" value="F-box-like_dom_sf"/>
</dbReference>
<reference evidence="1 2" key="1">
    <citation type="submission" date="2024-01" db="EMBL/GenBank/DDBJ databases">
        <authorList>
            <person name="Waweru B."/>
        </authorList>
    </citation>
    <scope>NUCLEOTIDE SEQUENCE [LARGE SCALE GENOMIC DNA]</scope>
</reference>
<comment type="caution">
    <text evidence="1">The sequence shown here is derived from an EMBL/GenBank/DDBJ whole genome shotgun (WGS) entry which is preliminary data.</text>
</comment>
<sequence length="289" mass="33505">MTESKTKRHYNQEITWRTELPDELVFSILSKIHNTKTLIRCYSVSKNIASFVSTIDTISVRVTHRNNDSLPCPQHDHFPEGAIPGLMKVFANMKSLKIRLCQCCSPPSPATFRAEVVFANDYYFHNNWCLAHEVGSLSRTTTDEFAALSFELNHQAIGRETKLVADMAIWVKRTFCTFYNKIFQYQPKTLSSWVTSLAPQKGFGSAEKVFMQKEQLDKFNISVSNSRVNENWLKNPQNVTYWLKNPSNENWLEEKVWLVGQREGSRIEIKRHVEKLLDAFNDDDVDEEQ</sequence>
<name>A0AAV1RUC7_9ROSI</name>
<dbReference type="InterPro" id="IPR044809">
    <property type="entry name" value="AUF1-like"/>
</dbReference>
<keyword evidence="2" id="KW-1185">Reference proteome</keyword>
<dbReference type="AlphaFoldDB" id="A0AAV1RUC7"/>